<name>A0A8S9R669_BRACR</name>
<reference evidence="1" key="1">
    <citation type="submission" date="2019-12" db="EMBL/GenBank/DDBJ databases">
        <title>Genome sequencing and annotation of Brassica cretica.</title>
        <authorList>
            <person name="Studholme D.J."/>
            <person name="Sarris P."/>
        </authorList>
    </citation>
    <scope>NUCLEOTIDE SEQUENCE</scope>
    <source>
        <strain evidence="1">PFS-109/04</strain>
        <tissue evidence="1">Leaf</tissue>
    </source>
</reference>
<dbReference type="AlphaFoldDB" id="A0A8S9R669"/>
<dbReference type="OrthoDB" id="1243667at2759"/>
<accession>A0A8S9R669</accession>
<comment type="caution">
    <text evidence="1">The sequence shown here is derived from an EMBL/GenBank/DDBJ whole genome shotgun (WGS) entry which is preliminary data.</text>
</comment>
<protein>
    <recommendedName>
        <fullName evidence="3">DC1 domain-containing protein</fullName>
    </recommendedName>
</protein>
<organism evidence="1 2">
    <name type="scientific">Brassica cretica</name>
    <name type="common">Mustard</name>
    <dbReference type="NCBI Taxonomy" id="69181"/>
    <lineage>
        <taxon>Eukaryota</taxon>
        <taxon>Viridiplantae</taxon>
        <taxon>Streptophyta</taxon>
        <taxon>Embryophyta</taxon>
        <taxon>Tracheophyta</taxon>
        <taxon>Spermatophyta</taxon>
        <taxon>Magnoliopsida</taxon>
        <taxon>eudicotyledons</taxon>
        <taxon>Gunneridae</taxon>
        <taxon>Pentapetalae</taxon>
        <taxon>rosids</taxon>
        <taxon>malvids</taxon>
        <taxon>Brassicales</taxon>
        <taxon>Brassicaceae</taxon>
        <taxon>Brassiceae</taxon>
        <taxon>Brassica</taxon>
    </lineage>
</organism>
<evidence type="ECO:0000313" key="1">
    <source>
        <dbReference type="EMBL" id="KAF3558690.1"/>
    </source>
</evidence>
<proteinExistence type="predicted"/>
<sequence length="71" mass="7925">MGEIKVPFHKHLVRPTTRFLSGVKCGACWSVYEGIYGGYRCNEPDCDVSIKNALKPYLKSSTLFIPSTLSN</sequence>
<evidence type="ECO:0000313" key="2">
    <source>
        <dbReference type="Proteomes" id="UP000712600"/>
    </source>
</evidence>
<dbReference type="EMBL" id="QGKX02000996">
    <property type="protein sequence ID" value="KAF3558690.1"/>
    <property type="molecule type" value="Genomic_DNA"/>
</dbReference>
<dbReference type="Proteomes" id="UP000712600">
    <property type="component" value="Unassembled WGS sequence"/>
</dbReference>
<evidence type="ECO:0008006" key="3">
    <source>
        <dbReference type="Google" id="ProtNLM"/>
    </source>
</evidence>
<gene>
    <name evidence="1" type="ORF">F2Q69_00017744</name>
</gene>